<gene>
    <name evidence="4" type="ORF">N7492_000156</name>
</gene>
<keyword evidence="1" id="KW-0694">RNA-binding</keyword>
<dbReference type="GO" id="GO:0030422">
    <property type="term" value="P:siRNA processing"/>
    <property type="evidence" value="ECO:0007669"/>
    <property type="project" value="TreeGrafter"/>
</dbReference>
<comment type="catalytic activity">
    <reaction evidence="1">
        <text>RNA(n) + a ribonucleoside 5'-triphosphate = RNA(n+1) + diphosphate</text>
        <dbReference type="Rhea" id="RHEA:21248"/>
        <dbReference type="Rhea" id="RHEA-COMP:14527"/>
        <dbReference type="Rhea" id="RHEA-COMP:17342"/>
        <dbReference type="ChEBI" id="CHEBI:33019"/>
        <dbReference type="ChEBI" id="CHEBI:61557"/>
        <dbReference type="ChEBI" id="CHEBI:140395"/>
        <dbReference type="EC" id="2.7.7.48"/>
    </reaction>
</comment>
<feature type="region of interest" description="Disordered" evidence="2">
    <location>
        <begin position="88"/>
        <end position="107"/>
    </location>
</feature>
<dbReference type="InterPro" id="IPR007855">
    <property type="entry name" value="RDRP"/>
</dbReference>
<dbReference type="InterPro" id="IPR057596">
    <property type="entry name" value="RDRP_core"/>
</dbReference>
<dbReference type="Proteomes" id="UP001146351">
    <property type="component" value="Unassembled WGS sequence"/>
</dbReference>
<keyword evidence="1" id="KW-0696">RNA-directed RNA polymerase</keyword>
<dbReference type="PANTHER" id="PTHR23079:SF14">
    <property type="entry name" value="RNA-DEPENDENT RNA POLYMERASE"/>
    <property type="match status" value="1"/>
</dbReference>
<protein>
    <recommendedName>
        <fullName evidence="1">RNA-dependent RNA polymerase</fullName>
        <ecNumber evidence="1">2.7.7.48</ecNumber>
    </recommendedName>
</protein>
<accession>A0A9W9IPW4</accession>
<comment type="similarity">
    <text evidence="1">Belongs to the RdRP family.</text>
</comment>
<reference evidence="4" key="1">
    <citation type="submission" date="2022-11" db="EMBL/GenBank/DDBJ databases">
        <authorList>
            <person name="Petersen C."/>
        </authorList>
    </citation>
    <scope>NUCLEOTIDE SEQUENCE</scope>
    <source>
        <strain evidence="4">IBT 21917</strain>
    </source>
</reference>
<dbReference type="GO" id="GO:0003968">
    <property type="term" value="F:RNA-directed RNA polymerase activity"/>
    <property type="evidence" value="ECO:0007669"/>
    <property type="project" value="UniProtKB-KW"/>
</dbReference>
<name>A0A9W9IPW4_9EURO</name>
<organism evidence="4 5">
    <name type="scientific">Penicillium capsulatum</name>
    <dbReference type="NCBI Taxonomy" id="69766"/>
    <lineage>
        <taxon>Eukaryota</taxon>
        <taxon>Fungi</taxon>
        <taxon>Dikarya</taxon>
        <taxon>Ascomycota</taxon>
        <taxon>Pezizomycotina</taxon>
        <taxon>Eurotiomycetes</taxon>
        <taxon>Eurotiomycetidae</taxon>
        <taxon>Eurotiales</taxon>
        <taxon>Aspergillaceae</taxon>
        <taxon>Penicillium</taxon>
    </lineage>
</organism>
<reference evidence="4" key="2">
    <citation type="journal article" date="2023" name="IMA Fungus">
        <title>Comparative genomic study of the Penicillium genus elucidates a diverse pangenome and 15 lateral gene transfer events.</title>
        <authorList>
            <person name="Petersen C."/>
            <person name="Sorensen T."/>
            <person name="Nielsen M.R."/>
            <person name="Sondergaard T.E."/>
            <person name="Sorensen J.L."/>
            <person name="Fitzpatrick D.A."/>
            <person name="Frisvad J.C."/>
            <person name="Nielsen K.L."/>
        </authorList>
    </citation>
    <scope>NUCLEOTIDE SEQUENCE</scope>
    <source>
        <strain evidence="4">IBT 21917</strain>
    </source>
</reference>
<dbReference type="EMBL" id="JAPQKO010000001">
    <property type="protein sequence ID" value="KAJ5182540.1"/>
    <property type="molecule type" value="Genomic_DNA"/>
</dbReference>
<evidence type="ECO:0000256" key="2">
    <source>
        <dbReference type="SAM" id="MobiDB-lite"/>
    </source>
</evidence>
<proteinExistence type="inferred from homology"/>
<keyword evidence="5" id="KW-1185">Reference proteome</keyword>
<dbReference type="EC" id="2.7.7.48" evidence="1"/>
<dbReference type="Pfam" id="PF05183">
    <property type="entry name" value="RdRP"/>
    <property type="match status" value="1"/>
</dbReference>
<evidence type="ECO:0000259" key="3">
    <source>
        <dbReference type="Pfam" id="PF05183"/>
    </source>
</evidence>
<keyword evidence="1" id="KW-0808">Transferase</keyword>
<dbReference type="OrthoDB" id="10055769at2759"/>
<feature type="region of interest" description="Disordered" evidence="2">
    <location>
        <begin position="134"/>
        <end position="185"/>
    </location>
</feature>
<feature type="compositionally biased region" description="Basic and acidic residues" evidence="2">
    <location>
        <begin position="134"/>
        <end position="145"/>
    </location>
</feature>
<dbReference type="GO" id="GO:0031380">
    <property type="term" value="C:nuclear RNA-directed RNA polymerase complex"/>
    <property type="evidence" value="ECO:0007669"/>
    <property type="project" value="TreeGrafter"/>
</dbReference>
<dbReference type="GO" id="GO:0003723">
    <property type="term" value="F:RNA binding"/>
    <property type="evidence" value="ECO:0007669"/>
    <property type="project" value="UniProtKB-KW"/>
</dbReference>
<dbReference type="PANTHER" id="PTHR23079">
    <property type="entry name" value="RNA-DEPENDENT RNA POLYMERASE"/>
    <property type="match status" value="1"/>
</dbReference>
<dbReference type="Gene3D" id="1.10.8.790">
    <property type="entry name" value="RNA-dependent RNA polymerase, slab domain, helical subdomain-like"/>
    <property type="match status" value="1"/>
</dbReference>
<evidence type="ECO:0000313" key="5">
    <source>
        <dbReference type="Proteomes" id="UP001146351"/>
    </source>
</evidence>
<keyword evidence="1" id="KW-0548">Nucleotidyltransferase</keyword>
<feature type="compositionally biased region" description="Basic and acidic residues" evidence="2">
    <location>
        <begin position="93"/>
        <end position="107"/>
    </location>
</feature>
<evidence type="ECO:0000256" key="1">
    <source>
        <dbReference type="RuleBase" id="RU363098"/>
    </source>
</evidence>
<sequence length="1341" mass="151746">MPPITPQHNRDALPGLVHWVNTEFGLEIPVPQGVSPASLQRNGNLRWRVYNCMQRLYWLRKPVDGRERLETIVVDLEEWIYGGDASTTVAQGERARQRSEEPQLDDAEKDRRLEYLLDLLKDELYILKQSVVRDEAGPDSARDNPTDNPPSLSPKRRRVSDDEDEFHTAPNSPVKDRSVGPSPSLDLDKLDLSLMRDDPALDLVRESSKPSSFLHRLKGSVSRLADDSVHHPKTCTVAESSEFDDMLPPVSKTDACFAKPSLPSTERFRNERPSMVNSAEKSFLESTNTSNVSDMPPPVNGADTSFSTMSSASLSMSQSRITHSFDTDITEPETQSTYADSVVDLMLEEEMSSSMLSEHPESGKFPRKLVLSVQEQLIQDLVQNGPFSIPHPFSGKIPLRCRYEIERVGRAWDVPLKNMLRGDRVSFPMQDGFWSWISGHSYRKGQTLPEKTPARAWDSAVGHFKSKRKSEVVVLTGALDWCAPNEPGILKLTLNPLQTERTCRFHRRFGSDRFLTLTLPAPTVPPDHLRSTLQPSVLRETIAAWLTRNDHQCLGRTWCPFYVEEVKNKKKVKEDPRFRVEFFAVDGVDFDHRSSPGLARPDQPSDRHTPMGVDALLEWHMPSSDNSNQSNCKLFQRLALGLSKTLVSVTLKPTQIVRLRDDPSWKRVMNDGCALMSKSLAREISDSLGLDGVPSCFQGRIAGAKGVWMVDRHQSYINSFRAEGDLWMQISDSQLKINPHPQEWNEPFDKEKLTFEVVNWSKELHPVDLNIQLLAILEHGGRHNNRIKDRIAGLTRQGIASVYNDVEHVLQADSPVLCRGLMQKLRPSGDGASRPLDQWTGSDAEFIIRLSEAGFAPRSFYPLRKKLQKHLNAVLGRHVDNLKIQVPLSTYAFCIADPYKVLKRDEVHFGFSKKWKSNDPDDPFDDDILDGMDVLVGRLPAHVPSDIQRRHAVWNKELRHFVDVIVFPTQGDMPLAHMLSGGDYDGDMPWICWDQEIVRNFYNSALPESEFPPEHFELTKHSVPMAQVASTEEFLQTTFEFNLTQSNLGRCTMEHEKLAYDESIQSNRALELACLLSHLVDGRKAGVQLSEAAWTMHRNRISPKGARLRPAYRNPDRKPKKSNIVDYLKFWIAENERSRVLKSLQDKFPENEHARDVDEDVARPWRDALQIADADPTGELRKALNRINHATTNIKLRWNQAVNDDTDNVSSAIREANETVAGLVPPTGAHPLMHVWQHSPEHWRRLLASCTYNKSRSSTLVFHIFGEEICDLKSATVPSRSITHDVLAIYRVNARMVSQLSAGQLPGDDEAEVYDGEHAIESLLQGAGVNYDELGARSPVE</sequence>
<evidence type="ECO:0000313" key="4">
    <source>
        <dbReference type="EMBL" id="KAJ5182540.1"/>
    </source>
</evidence>
<comment type="caution">
    <text evidence="4">The sequence shown here is derived from an EMBL/GenBank/DDBJ whole genome shotgun (WGS) entry which is preliminary data.</text>
</comment>
<feature type="domain" description="RDRP core" evidence="3">
    <location>
        <begin position="491"/>
        <end position="1130"/>
    </location>
</feature>